<reference evidence="2" key="1">
    <citation type="submission" date="2023-04" db="EMBL/GenBank/DDBJ databases">
        <title>Genome dynamics across the evolutionary transition to endosymbiosis.</title>
        <authorList>
            <person name="Siozios S."/>
            <person name="Nadal-Jimenez P."/>
            <person name="Azagi T."/>
            <person name="Sprong H."/>
            <person name="Frost C.L."/>
            <person name="Parratt S.R."/>
            <person name="Taylor G."/>
            <person name="Brettell L."/>
            <person name="Lew K.C."/>
            <person name="Croft L."/>
            <person name="King K.C."/>
            <person name="Brockhurst M.A."/>
            <person name="Hypsa V."/>
            <person name="Novakova E."/>
            <person name="Darby A.C."/>
            <person name="Hurst G.D.D."/>
        </authorList>
    </citation>
    <scope>NUCLEOTIDE SEQUENCE</scope>
    <source>
        <strain evidence="2">APv</strain>
    </source>
</reference>
<dbReference type="AlphaFoldDB" id="A0AA95GM65"/>
<protein>
    <submittedName>
        <fullName evidence="2">Transglycosylase SLT domain-containing protein</fullName>
    </submittedName>
</protein>
<feature type="domain" description="Transglycosylase SLT" evidence="1">
    <location>
        <begin position="64"/>
        <end position="164"/>
    </location>
</feature>
<accession>A0AA95GM65</accession>
<sequence length="213" mass="24085">MMNNHPHPDNPPGMMLFFLLMLLLGGAFDANAARPPQAALPYRADLIRNARLVWGLNAPVADFAAQIEHESRWQPGITNRIGAQGLGQFMPATTAWIGELMPELAAKAPLNPGWSLRAVVSFDYWLWQRLSAVNRCERMAMTLSAYNGGLGWVQRDRRLAKQQGYDGGRWFDSIERVNAGRRVSAWRENRHYPRRILKNLAPRYRSWGGASCV</sequence>
<name>A0AA95GM65_9GAMM</name>
<gene>
    <name evidence="2" type="ORF">QE210_14230</name>
</gene>
<evidence type="ECO:0000259" key="1">
    <source>
        <dbReference type="Pfam" id="PF01464"/>
    </source>
</evidence>
<proteinExistence type="predicted"/>
<dbReference type="InterPro" id="IPR008258">
    <property type="entry name" value="Transglycosylase_SLT_dom_1"/>
</dbReference>
<dbReference type="InterPro" id="IPR023346">
    <property type="entry name" value="Lysozyme-like_dom_sf"/>
</dbReference>
<dbReference type="Proteomes" id="UP001177595">
    <property type="component" value="Chromosome"/>
</dbReference>
<dbReference type="EMBL" id="CP123504">
    <property type="protein sequence ID" value="WGM00988.1"/>
    <property type="molecule type" value="Genomic_DNA"/>
</dbReference>
<dbReference type="Pfam" id="PF01464">
    <property type="entry name" value="SLT"/>
    <property type="match status" value="1"/>
</dbReference>
<evidence type="ECO:0000313" key="3">
    <source>
        <dbReference type="Proteomes" id="UP001177595"/>
    </source>
</evidence>
<organism evidence="2 3">
    <name type="scientific">Arsenophonus nasoniae</name>
    <name type="common">son-killer infecting Nasonia vitripennis</name>
    <dbReference type="NCBI Taxonomy" id="638"/>
    <lineage>
        <taxon>Bacteria</taxon>
        <taxon>Pseudomonadati</taxon>
        <taxon>Pseudomonadota</taxon>
        <taxon>Gammaproteobacteria</taxon>
        <taxon>Enterobacterales</taxon>
        <taxon>Morganellaceae</taxon>
        <taxon>Arsenophonus</taxon>
    </lineage>
</organism>
<dbReference type="Gene3D" id="1.10.530.10">
    <property type="match status" value="1"/>
</dbReference>
<dbReference type="SUPFAM" id="SSF53955">
    <property type="entry name" value="Lysozyme-like"/>
    <property type="match status" value="1"/>
</dbReference>
<evidence type="ECO:0000313" key="2">
    <source>
        <dbReference type="EMBL" id="WGM00988.1"/>
    </source>
</evidence>